<evidence type="ECO:0000313" key="2">
    <source>
        <dbReference type="EMBL" id="ECW1185556.1"/>
    </source>
</evidence>
<proteinExistence type="predicted"/>
<gene>
    <name evidence="1" type="ORF">CBX34_07470</name>
    <name evidence="2" type="ORF">F3S59_16805</name>
</gene>
<name>A0A612UA97_SALER</name>
<protein>
    <submittedName>
        <fullName evidence="2">Uncharacterized protein</fullName>
    </submittedName>
</protein>
<sequence length="97" mass="10939">MSFIKRSMGDREDKWQVAIQICIEAEVLNSCDDHGVVFQGDEDVEEAYKLGNTKFTAGELGQTFSSRREMTDFIQEVANSGDHAGECCFECEERFGD</sequence>
<dbReference type="Gene3D" id="1.10.10.1920">
    <property type="match status" value="1"/>
</dbReference>
<dbReference type="InterPro" id="IPR048532">
    <property type="entry name" value="ea8_5-like_sf"/>
</dbReference>
<accession>A0A612UA97</accession>
<evidence type="ECO:0000313" key="1">
    <source>
        <dbReference type="EMBL" id="EBS6847546.1"/>
    </source>
</evidence>
<dbReference type="EMBL" id="AAKVJX010000048">
    <property type="protein sequence ID" value="ECW1185556.1"/>
    <property type="molecule type" value="Genomic_DNA"/>
</dbReference>
<organism evidence="2">
    <name type="scientific">Salmonella enterica</name>
    <name type="common">Salmonella choleraesuis</name>
    <dbReference type="NCBI Taxonomy" id="28901"/>
    <lineage>
        <taxon>Bacteria</taxon>
        <taxon>Pseudomonadati</taxon>
        <taxon>Pseudomonadota</taxon>
        <taxon>Gammaproteobacteria</taxon>
        <taxon>Enterobacterales</taxon>
        <taxon>Enterobacteriaceae</taxon>
        <taxon>Salmonella</taxon>
    </lineage>
</organism>
<dbReference type="InterPro" id="IPR048531">
    <property type="entry name" value="ea8_5-like"/>
</dbReference>
<dbReference type="AlphaFoldDB" id="A0A612UA97"/>
<comment type="caution">
    <text evidence="2">The sequence shown here is derived from an EMBL/GenBank/DDBJ whole genome shotgun (WGS) entry which is preliminary data.</text>
</comment>
<dbReference type="Pfam" id="PF20735">
    <property type="entry name" value="Lambda_ea8_5"/>
    <property type="match status" value="1"/>
</dbReference>
<reference evidence="2" key="1">
    <citation type="submission" date="2019-09" db="EMBL/GenBank/DDBJ databases">
        <authorList>
            <consortium name="PulseNet: The National Subtyping Network for Foodborne Disease Surveillance"/>
            <person name="Tarr C.L."/>
            <person name="Trees E."/>
            <person name="Katz L.S."/>
            <person name="Carleton-Romer H.A."/>
            <person name="Stroika S."/>
            <person name="Kucerova Z."/>
            <person name="Roache K.F."/>
            <person name="Sabol A.L."/>
            <person name="Besser J."/>
            <person name="Gerner-Smidt P."/>
        </authorList>
    </citation>
    <scope>NUCLEOTIDE SEQUENCE</scope>
    <source>
        <strain evidence="1">08-0470</strain>
        <strain evidence="2">PNUSAS099171</strain>
    </source>
</reference>
<dbReference type="EMBL" id="AAGWGZ010000004">
    <property type="protein sequence ID" value="EBS6847546.1"/>
    <property type="molecule type" value="Genomic_DNA"/>
</dbReference>